<dbReference type="Proteomes" id="UP000070444">
    <property type="component" value="Unassembled WGS sequence"/>
</dbReference>
<dbReference type="EMBL" id="KQ964499">
    <property type="protein sequence ID" value="KXN70530.1"/>
    <property type="molecule type" value="Genomic_DNA"/>
</dbReference>
<protein>
    <submittedName>
        <fullName evidence="1">Uncharacterized protein</fullName>
    </submittedName>
</protein>
<name>A0A137P697_CONC2</name>
<reference evidence="1 2" key="1">
    <citation type="journal article" date="2015" name="Genome Biol. Evol.">
        <title>Phylogenomic analyses indicate that early fungi evolved digesting cell walls of algal ancestors of land plants.</title>
        <authorList>
            <person name="Chang Y."/>
            <person name="Wang S."/>
            <person name="Sekimoto S."/>
            <person name="Aerts A.L."/>
            <person name="Choi C."/>
            <person name="Clum A."/>
            <person name="LaButti K.M."/>
            <person name="Lindquist E.A."/>
            <person name="Yee Ngan C."/>
            <person name="Ohm R.A."/>
            <person name="Salamov A.A."/>
            <person name="Grigoriev I.V."/>
            <person name="Spatafora J.W."/>
            <person name="Berbee M.L."/>
        </authorList>
    </citation>
    <scope>NUCLEOTIDE SEQUENCE [LARGE SCALE GENOMIC DNA]</scope>
    <source>
        <strain evidence="1 2">NRRL 28638</strain>
    </source>
</reference>
<dbReference type="OrthoDB" id="15893at2759"/>
<sequence length="109" mass="12327">MAAKQITQNLFKKIVDQATHQFTTYTPQSVAVPYLTSHFQKLETDTSDKKLAQQGEAVLSYLQSTRKHQELLEAYASPISEDQKIEATAKRVGLQLPKLFTGEETENKQ</sequence>
<dbReference type="AlphaFoldDB" id="A0A137P697"/>
<organism evidence="1 2">
    <name type="scientific">Conidiobolus coronatus (strain ATCC 28846 / CBS 209.66 / NRRL 28638)</name>
    <name type="common">Delacroixia coronata</name>
    <dbReference type="NCBI Taxonomy" id="796925"/>
    <lineage>
        <taxon>Eukaryota</taxon>
        <taxon>Fungi</taxon>
        <taxon>Fungi incertae sedis</taxon>
        <taxon>Zoopagomycota</taxon>
        <taxon>Entomophthoromycotina</taxon>
        <taxon>Entomophthoromycetes</taxon>
        <taxon>Entomophthorales</taxon>
        <taxon>Ancylistaceae</taxon>
        <taxon>Conidiobolus</taxon>
    </lineage>
</organism>
<dbReference type="Pfam" id="PF13233">
    <property type="entry name" value="Complex1_LYR_2"/>
    <property type="match status" value="1"/>
</dbReference>
<evidence type="ECO:0000313" key="2">
    <source>
        <dbReference type="Proteomes" id="UP000070444"/>
    </source>
</evidence>
<evidence type="ECO:0000313" key="1">
    <source>
        <dbReference type="EMBL" id="KXN70530.1"/>
    </source>
</evidence>
<keyword evidence="2" id="KW-1185">Reference proteome</keyword>
<accession>A0A137P697</accession>
<proteinExistence type="predicted"/>
<gene>
    <name evidence="1" type="ORF">CONCODRAFT_85232</name>
</gene>